<comment type="subcellular location">
    <subcellularLocation>
        <location evidence="1">Membrane</location>
        <topology evidence="1">Multi-pass membrane protein</topology>
    </subcellularLocation>
</comment>
<feature type="transmembrane region" description="Helical" evidence="8">
    <location>
        <begin position="134"/>
        <end position="153"/>
    </location>
</feature>
<evidence type="ECO:0000256" key="4">
    <source>
        <dbReference type="ARBA" id="ARBA00022692"/>
    </source>
</evidence>
<dbReference type="PANTHER" id="PTHR43829:SF9">
    <property type="entry name" value="AQUAPORIN-9"/>
    <property type="match status" value="1"/>
</dbReference>
<name>A0A327VYM5_9BACT</name>
<dbReference type="GO" id="GO:0015254">
    <property type="term" value="F:glycerol channel activity"/>
    <property type="evidence" value="ECO:0007669"/>
    <property type="project" value="TreeGrafter"/>
</dbReference>
<dbReference type="NCBIfam" id="TIGR00861">
    <property type="entry name" value="MIP"/>
    <property type="match status" value="1"/>
</dbReference>
<organism evidence="9 10">
    <name type="scientific">Chitinophaga dinghuensis</name>
    <dbReference type="NCBI Taxonomy" id="1539050"/>
    <lineage>
        <taxon>Bacteria</taxon>
        <taxon>Pseudomonadati</taxon>
        <taxon>Bacteroidota</taxon>
        <taxon>Chitinophagia</taxon>
        <taxon>Chitinophagales</taxon>
        <taxon>Chitinophagaceae</taxon>
        <taxon>Chitinophaga</taxon>
    </lineage>
</organism>
<gene>
    <name evidence="9" type="ORF">CLV59_105409</name>
</gene>
<evidence type="ECO:0000313" key="10">
    <source>
        <dbReference type="Proteomes" id="UP000249819"/>
    </source>
</evidence>
<evidence type="ECO:0000256" key="6">
    <source>
        <dbReference type="ARBA" id="ARBA00023136"/>
    </source>
</evidence>
<keyword evidence="5 8" id="KW-1133">Transmembrane helix</keyword>
<keyword evidence="3 7" id="KW-0813">Transport</keyword>
<evidence type="ECO:0000256" key="1">
    <source>
        <dbReference type="ARBA" id="ARBA00004141"/>
    </source>
</evidence>
<dbReference type="GO" id="GO:0005886">
    <property type="term" value="C:plasma membrane"/>
    <property type="evidence" value="ECO:0007669"/>
    <property type="project" value="TreeGrafter"/>
</dbReference>
<dbReference type="EMBL" id="QLMA01000005">
    <property type="protein sequence ID" value="RAJ80300.1"/>
    <property type="molecule type" value="Genomic_DNA"/>
</dbReference>
<evidence type="ECO:0000256" key="8">
    <source>
        <dbReference type="SAM" id="Phobius"/>
    </source>
</evidence>
<dbReference type="PANTHER" id="PTHR43829">
    <property type="entry name" value="AQUAPORIN OR AQUAGLYCEROPORIN RELATED"/>
    <property type="match status" value="1"/>
</dbReference>
<keyword evidence="4 7" id="KW-0812">Transmembrane</keyword>
<dbReference type="Pfam" id="PF00230">
    <property type="entry name" value="MIP"/>
    <property type="match status" value="1"/>
</dbReference>
<dbReference type="InterPro" id="IPR050363">
    <property type="entry name" value="MIP/Aquaporin"/>
</dbReference>
<evidence type="ECO:0000256" key="3">
    <source>
        <dbReference type="ARBA" id="ARBA00022448"/>
    </source>
</evidence>
<protein>
    <submittedName>
        <fullName evidence="9">Glycerol uptake facilitator protein</fullName>
    </submittedName>
</protein>
<dbReference type="Gene3D" id="1.20.1080.10">
    <property type="entry name" value="Glycerol uptake facilitator protein"/>
    <property type="match status" value="1"/>
</dbReference>
<dbReference type="InterPro" id="IPR000425">
    <property type="entry name" value="MIP"/>
</dbReference>
<dbReference type="OrthoDB" id="9807293at2"/>
<feature type="transmembrane region" description="Helical" evidence="8">
    <location>
        <begin position="173"/>
        <end position="193"/>
    </location>
</feature>
<keyword evidence="10" id="KW-1185">Reference proteome</keyword>
<feature type="transmembrane region" description="Helical" evidence="8">
    <location>
        <begin position="78"/>
        <end position="102"/>
    </location>
</feature>
<comment type="caution">
    <text evidence="9">The sequence shown here is derived from an EMBL/GenBank/DDBJ whole genome shotgun (WGS) entry which is preliminary data.</text>
</comment>
<keyword evidence="6 8" id="KW-0472">Membrane</keyword>
<proteinExistence type="inferred from homology"/>
<evidence type="ECO:0000313" key="9">
    <source>
        <dbReference type="EMBL" id="RAJ80300.1"/>
    </source>
</evidence>
<dbReference type="RefSeq" id="WP_111593300.1">
    <property type="nucleotide sequence ID" value="NZ_QLMA01000005.1"/>
</dbReference>
<evidence type="ECO:0000256" key="2">
    <source>
        <dbReference type="ARBA" id="ARBA00006175"/>
    </source>
</evidence>
<evidence type="ECO:0000256" key="5">
    <source>
        <dbReference type="ARBA" id="ARBA00022989"/>
    </source>
</evidence>
<feature type="transmembrane region" description="Helical" evidence="8">
    <location>
        <begin position="34"/>
        <end position="58"/>
    </location>
</feature>
<evidence type="ECO:0000256" key="7">
    <source>
        <dbReference type="RuleBase" id="RU000477"/>
    </source>
</evidence>
<dbReference type="InterPro" id="IPR022357">
    <property type="entry name" value="MIP_CS"/>
</dbReference>
<feature type="transmembrane region" description="Helical" evidence="8">
    <location>
        <begin position="219"/>
        <end position="241"/>
    </location>
</feature>
<dbReference type="PRINTS" id="PR00783">
    <property type="entry name" value="MINTRINSICP"/>
</dbReference>
<dbReference type="InterPro" id="IPR023271">
    <property type="entry name" value="Aquaporin-like"/>
</dbReference>
<dbReference type="SUPFAM" id="SSF81338">
    <property type="entry name" value="Aquaporin-like"/>
    <property type="match status" value="1"/>
</dbReference>
<dbReference type="AlphaFoldDB" id="A0A327VYM5"/>
<dbReference type="Proteomes" id="UP000249819">
    <property type="component" value="Unassembled WGS sequence"/>
</dbReference>
<sequence length="242" mass="25354">MTPFLAEFIGTAVLILLGNGVVANVVLNKTKGNSGGWIVITTGWALAVYVGVVIAGPVSGAHLNPAVTIGLAMANKFAWSQVPVFILAQMLGAMAGTTLVWLNYKDHYENTADTGLQRATFCTTPAIVNIPRNVLCEITGTFVLVFTVFYFTGGEMSDTKAPIGMGSLGAIPVAFLVWAIGLSLGGTTGYAINPARDLGPRIMHQLLPIKGKSDSDWPYAWVPVLGPIAGAALAAICYTALK</sequence>
<dbReference type="PROSITE" id="PS00221">
    <property type="entry name" value="MIP"/>
    <property type="match status" value="1"/>
</dbReference>
<reference evidence="9 10" key="1">
    <citation type="submission" date="2018-06" db="EMBL/GenBank/DDBJ databases">
        <title>Genomic Encyclopedia of Archaeal and Bacterial Type Strains, Phase II (KMG-II): from individual species to whole genera.</title>
        <authorList>
            <person name="Goeker M."/>
        </authorList>
    </citation>
    <scope>NUCLEOTIDE SEQUENCE [LARGE SCALE GENOMIC DNA]</scope>
    <source>
        <strain evidence="9 10">DSM 29821</strain>
    </source>
</reference>
<feature type="transmembrane region" description="Helical" evidence="8">
    <location>
        <begin position="6"/>
        <end position="27"/>
    </location>
</feature>
<comment type="similarity">
    <text evidence="2 7">Belongs to the MIP/aquaporin (TC 1.A.8) family.</text>
</comment>
<accession>A0A327VYM5</accession>